<dbReference type="PANTHER" id="PTHR32063">
    <property type="match status" value="1"/>
</dbReference>
<dbReference type="Pfam" id="PF00873">
    <property type="entry name" value="ACR_tran"/>
    <property type="match status" value="1"/>
</dbReference>
<gene>
    <name evidence="2" type="ORF">AMQ22_01351</name>
</gene>
<keyword evidence="1" id="KW-0812">Transmembrane</keyword>
<evidence type="ECO:0000256" key="1">
    <source>
        <dbReference type="SAM" id="Phobius"/>
    </source>
</evidence>
<proteinExistence type="predicted"/>
<dbReference type="AlphaFoldDB" id="A0A150J293"/>
<sequence>MSAKTTMINRIIEFCADNKLIVFLVVAAAAVLGWWSMKNLPLDAIPDLSETQVIIYSRWDRSPDIIEDQVTYPIVTAMLGAPGVRTVRGFSDFGYSFVYVIFEEGTDIYWARSRTQEYLATALQRLPSGVQTELGPDATGLGWVFQYVIEDTSGQRTLAELRSYQDWYLRYYLKAVPGVAEVAPIGGFRQQYQVNLDPNKLQYYNIPIGRVLEAVRGGNNDVGGRLVEFGGTEYMVRGRGYARSVQDFGNIAVATSESGSPVRIRDIGEVVLGPDIRRGVSDWNGKGEAVSGIVIIAPAPFCWSRQAPRQPPPWFLIISM</sequence>
<evidence type="ECO:0000313" key="2">
    <source>
        <dbReference type="EMBL" id="KYC51215.1"/>
    </source>
</evidence>
<protein>
    <submittedName>
        <fullName evidence="2">Aminoglycoside/multidrug efflux system</fullName>
    </submittedName>
</protein>
<name>A0A150J293_9EURY</name>
<accession>A0A150J293</accession>
<feature type="transmembrane region" description="Helical" evidence="1">
    <location>
        <begin position="20"/>
        <end position="37"/>
    </location>
</feature>
<dbReference type="InterPro" id="IPR001036">
    <property type="entry name" value="Acrflvin-R"/>
</dbReference>
<dbReference type="PATRIC" id="fig|1705409.3.peg.1408"/>
<evidence type="ECO:0000313" key="3">
    <source>
        <dbReference type="Proteomes" id="UP000075398"/>
    </source>
</evidence>
<keyword evidence="1" id="KW-0472">Membrane</keyword>
<dbReference type="SUPFAM" id="SSF82693">
    <property type="entry name" value="Multidrug efflux transporter AcrB pore domain, PN1, PN2, PC1 and PC2 subdomains"/>
    <property type="match status" value="2"/>
</dbReference>
<dbReference type="GO" id="GO:0005886">
    <property type="term" value="C:plasma membrane"/>
    <property type="evidence" value="ECO:0007669"/>
    <property type="project" value="TreeGrafter"/>
</dbReference>
<dbReference type="Gene3D" id="3.30.70.1430">
    <property type="entry name" value="Multidrug efflux transporter AcrB pore domain"/>
    <property type="match status" value="1"/>
</dbReference>
<dbReference type="EMBL" id="LNGC01000062">
    <property type="protein sequence ID" value="KYC51215.1"/>
    <property type="molecule type" value="Genomic_DNA"/>
</dbReference>
<keyword evidence="1" id="KW-1133">Transmembrane helix</keyword>
<dbReference type="Gene3D" id="1.20.1640.10">
    <property type="entry name" value="Multidrug efflux transporter AcrB transmembrane domain"/>
    <property type="match status" value="1"/>
</dbReference>
<dbReference type="InterPro" id="IPR027463">
    <property type="entry name" value="AcrB_DN_DC_subdom"/>
</dbReference>
<dbReference type="GO" id="GO:0042910">
    <property type="term" value="F:xenobiotic transmembrane transporter activity"/>
    <property type="evidence" value="ECO:0007669"/>
    <property type="project" value="TreeGrafter"/>
</dbReference>
<dbReference type="Proteomes" id="UP000075398">
    <property type="component" value="Unassembled WGS sequence"/>
</dbReference>
<reference evidence="2 3" key="1">
    <citation type="journal article" date="2016" name="ISME J.">
        <title>Chasing the elusive Euryarchaeota class WSA2: genomes reveal a uniquely fastidious methyl-reducing methanogen.</title>
        <authorList>
            <person name="Nobu M.K."/>
            <person name="Narihiro T."/>
            <person name="Kuroda K."/>
            <person name="Mei R."/>
            <person name="Liu W.T."/>
        </authorList>
    </citation>
    <scope>NUCLEOTIDE SEQUENCE [LARGE SCALE GENOMIC DNA]</scope>
    <source>
        <strain evidence="2">U1lsi0528_Bin055</strain>
    </source>
</reference>
<comment type="caution">
    <text evidence="2">The sequence shown here is derived from an EMBL/GenBank/DDBJ whole genome shotgun (WGS) entry which is preliminary data.</text>
</comment>
<dbReference type="PANTHER" id="PTHR32063:SF19">
    <property type="entry name" value="CATION EFFLUX SYSTEM PROTEIN CUSA"/>
    <property type="match status" value="1"/>
</dbReference>
<dbReference type="Gene3D" id="3.30.2090.10">
    <property type="entry name" value="Multidrug efflux transporter AcrB TolC docking domain, DN and DC subdomains"/>
    <property type="match status" value="1"/>
</dbReference>
<dbReference type="SUPFAM" id="SSF82714">
    <property type="entry name" value="Multidrug efflux transporter AcrB TolC docking domain, DN and DC subdomains"/>
    <property type="match status" value="1"/>
</dbReference>
<organism evidence="2 3">
    <name type="scientific">Candidatus Methanofastidiosum methylothiophilum</name>
    <dbReference type="NCBI Taxonomy" id="1705564"/>
    <lineage>
        <taxon>Archaea</taxon>
        <taxon>Methanobacteriati</taxon>
        <taxon>Methanobacteriota</taxon>
        <taxon>Stenosarchaea group</taxon>
        <taxon>Candidatus Methanofastidiosia</taxon>
        <taxon>Candidatus Methanofastidiosales</taxon>
        <taxon>Candidatus Methanofastidiosaceae</taxon>
        <taxon>Candidatus Methanofastidiosum</taxon>
    </lineage>
</organism>
<dbReference type="Gene3D" id="3.30.70.1320">
    <property type="entry name" value="Multidrug efflux transporter AcrB pore domain like"/>
    <property type="match status" value="1"/>
</dbReference>